<dbReference type="Gene3D" id="3.40.50.12580">
    <property type="match status" value="1"/>
</dbReference>
<evidence type="ECO:0000313" key="2">
    <source>
        <dbReference type="Proteomes" id="UP000184305"/>
    </source>
</evidence>
<accession>A0A1M7CW17</accession>
<dbReference type="GO" id="GO:0047355">
    <property type="term" value="F:CDP-glycerol glycerophosphotransferase activity"/>
    <property type="evidence" value="ECO:0007669"/>
    <property type="project" value="InterPro"/>
</dbReference>
<name>A0A1M7CW17_9GAMM</name>
<gene>
    <name evidence="1" type="ORF">SAMN05216288_2265</name>
</gene>
<dbReference type="InterPro" id="IPR007554">
    <property type="entry name" value="Glycerophosphate_synth"/>
</dbReference>
<organism evidence="1 2">
    <name type="scientific">Phytopseudomonas punonensis</name>
    <dbReference type="NCBI Taxonomy" id="1220495"/>
    <lineage>
        <taxon>Bacteria</taxon>
        <taxon>Pseudomonadati</taxon>
        <taxon>Pseudomonadota</taxon>
        <taxon>Gammaproteobacteria</taxon>
        <taxon>Pseudomonadales</taxon>
        <taxon>Pseudomonadaceae</taxon>
        <taxon>Phytopseudomonas</taxon>
    </lineage>
</organism>
<proteinExistence type="predicted"/>
<protein>
    <submittedName>
        <fullName evidence="1">CDP-Glycerol:Poly(Glycerophosphate) glycerophosphotransferase</fullName>
    </submittedName>
</protein>
<dbReference type="STRING" id="1220495.SAMN05216288_2265"/>
<reference evidence="2" key="1">
    <citation type="submission" date="2016-11" db="EMBL/GenBank/DDBJ databases">
        <authorList>
            <person name="Varghese N."/>
            <person name="Submissions S."/>
        </authorList>
    </citation>
    <scope>NUCLEOTIDE SEQUENCE [LARGE SCALE GENOMIC DNA]</scope>
    <source>
        <strain evidence="2">CECT 8089</strain>
    </source>
</reference>
<keyword evidence="2" id="KW-1185">Reference proteome</keyword>
<dbReference type="Pfam" id="PF04464">
    <property type="entry name" value="Glyphos_transf"/>
    <property type="match status" value="1"/>
</dbReference>
<sequence>MHNDSINTAKKHLVILYQLPESWANVRSVWEAARADDSVDVSVILLPFIHRDYQWQRDQAEAHLRALGVPFVPWDSHALEGEQIDAVLYTSPYDETRPPAYKFAELRQRVGLTAYIPYGLEVGGGEQNYVYQYGQPVTAHADAVFVRSQSVREMFARHCPTGAGHVHVTGHPRMDGLVDIAQFRADPALLEAIGERKAVLWNAHFSFDGDLWSTFDQLAAGILDAFAARPDLVLLLRPHPLLWKKLINLNILKEQEIADLKVQLRASGVIIDERSDHRHAFAASSAMMSDAGSFLMEYLATGKPVLYLKNPHGLGLNEEGAAVVRQYQSAADVEQVAVFLDQLRRDEDPLLLSRTAAIRHFFHRLDGAAGRRVLDVLKGLMA</sequence>
<dbReference type="AlphaFoldDB" id="A0A1M7CW17"/>
<dbReference type="Proteomes" id="UP000184305">
    <property type="component" value="Unassembled WGS sequence"/>
</dbReference>
<dbReference type="RefSeq" id="WP_073264304.1">
    <property type="nucleotide sequence ID" value="NZ_FRBQ01000002.1"/>
</dbReference>
<dbReference type="EMBL" id="FRBQ01000002">
    <property type="protein sequence ID" value="SHL71452.1"/>
    <property type="molecule type" value="Genomic_DNA"/>
</dbReference>
<dbReference type="InterPro" id="IPR043148">
    <property type="entry name" value="TagF_C"/>
</dbReference>
<evidence type="ECO:0000313" key="1">
    <source>
        <dbReference type="EMBL" id="SHL71452.1"/>
    </source>
</evidence>
<keyword evidence="1" id="KW-0808">Transferase</keyword>
<dbReference type="SUPFAM" id="SSF53756">
    <property type="entry name" value="UDP-Glycosyltransferase/glycogen phosphorylase"/>
    <property type="match status" value="1"/>
</dbReference>
<dbReference type="GO" id="GO:0016020">
    <property type="term" value="C:membrane"/>
    <property type="evidence" value="ECO:0007669"/>
    <property type="project" value="InterPro"/>
</dbReference>